<dbReference type="AlphaFoldDB" id="A0A4Y7TM41"/>
<proteinExistence type="predicted"/>
<evidence type="ECO:0000313" key="2">
    <source>
        <dbReference type="Proteomes" id="UP000298030"/>
    </source>
</evidence>
<sequence length="335" mass="37316">MSIEPTTQQRMLLLEATRLLNPLTVTVSSGALDVNILFAAPLPQVRPSTNLQDHPEVLNARILRELPWQEGQLKEAVPLHWYALSSRDGTASHAIWRRYIDDQLVDEIRVAPSKTSMDGVNFYDLDGRRTPSRQSGSSGDISIFVQIPALHPLVQHQGQQASGVQTHYYLRAGTEYPVSTRVFRLTIFEKNSRTTGGYCIACCHCLPVNQRECVCRCHCRWIWSFALEDGQKITGNPTFEDGKCAANLSTKFTTLAVGYACEDGVAVALSYEPGIEKQAYLDQARDCEVSLLTFVTRKVKTMFQAGFTVRTPESTPILECTNPFDPDSKGILKSS</sequence>
<protein>
    <submittedName>
        <fullName evidence="1">Uncharacterized protein</fullName>
    </submittedName>
</protein>
<reference evidence="1 2" key="1">
    <citation type="journal article" date="2019" name="Nat. Ecol. Evol.">
        <title>Megaphylogeny resolves global patterns of mushroom evolution.</title>
        <authorList>
            <person name="Varga T."/>
            <person name="Krizsan K."/>
            <person name="Foldi C."/>
            <person name="Dima B."/>
            <person name="Sanchez-Garcia M."/>
            <person name="Sanchez-Ramirez S."/>
            <person name="Szollosi G.J."/>
            <person name="Szarkandi J.G."/>
            <person name="Papp V."/>
            <person name="Albert L."/>
            <person name="Andreopoulos W."/>
            <person name="Angelini C."/>
            <person name="Antonin V."/>
            <person name="Barry K.W."/>
            <person name="Bougher N.L."/>
            <person name="Buchanan P."/>
            <person name="Buyck B."/>
            <person name="Bense V."/>
            <person name="Catcheside P."/>
            <person name="Chovatia M."/>
            <person name="Cooper J."/>
            <person name="Damon W."/>
            <person name="Desjardin D."/>
            <person name="Finy P."/>
            <person name="Geml J."/>
            <person name="Haridas S."/>
            <person name="Hughes K."/>
            <person name="Justo A."/>
            <person name="Karasinski D."/>
            <person name="Kautmanova I."/>
            <person name="Kiss B."/>
            <person name="Kocsube S."/>
            <person name="Kotiranta H."/>
            <person name="LaButti K.M."/>
            <person name="Lechner B.E."/>
            <person name="Liimatainen K."/>
            <person name="Lipzen A."/>
            <person name="Lukacs Z."/>
            <person name="Mihaltcheva S."/>
            <person name="Morgado L.N."/>
            <person name="Niskanen T."/>
            <person name="Noordeloos M.E."/>
            <person name="Ohm R.A."/>
            <person name="Ortiz-Santana B."/>
            <person name="Ovrebo C."/>
            <person name="Racz N."/>
            <person name="Riley R."/>
            <person name="Savchenko A."/>
            <person name="Shiryaev A."/>
            <person name="Soop K."/>
            <person name="Spirin V."/>
            <person name="Szebenyi C."/>
            <person name="Tomsovsky M."/>
            <person name="Tulloss R.E."/>
            <person name="Uehling J."/>
            <person name="Grigoriev I.V."/>
            <person name="Vagvolgyi C."/>
            <person name="Papp T."/>
            <person name="Martin F.M."/>
            <person name="Miettinen O."/>
            <person name="Hibbett D.S."/>
            <person name="Nagy L.G."/>
        </authorList>
    </citation>
    <scope>NUCLEOTIDE SEQUENCE [LARGE SCALE GENOMIC DNA]</scope>
    <source>
        <strain evidence="1 2">FP101781</strain>
    </source>
</reference>
<dbReference type="Proteomes" id="UP000298030">
    <property type="component" value="Unassembled WGS sequence"/>
</dbReference>
<gene>
    <name evidence="1" type="ORF">FA13DRAFT_1707486</name>
</gene>
<organism evidence="1 2">
    <name type="scientific">Coprinellus micaceus</name>
    <name type="common">Glistening ink-cap mushroom</name>
    <name type="synonym">Coprinus micaceus</name>
    <dbReference type="NCBI Taxonomy" id="71717"/>
    <lineage>
        <taxon>Eukaryota</taxon>
        <taxon>Fungi</taxon>
        <taxon>Dikarya</taxon>
        <taxon>Basidiomycota</taxon>
        <taxon>Agaricomycotina</taxon>
        <taxon>Agaricomycetes</taxon>
        <taxon>Agaricomycetidae</taxon>
        <taxon>Agaricales</taxon>
        <taxon>Agaricineae</taxon>
        <taxon>Psathyrellaceae</taxon>
        <taxon>Coprinellus</taxon>
    </lineage>
</organism>
<evidence type="ECO:0000313" key="1">
    <source>
        <dbReference type="EMBL" id="TEB34622.1"/>
    </source>
</evidence>
<dbReference type="EMBL" id="QPFP01000009">
    <property type="protein sequence ID" value="TEB34622.1"/>
    <property type="molecule type" value="Genomic_DNA"/>
</dbReference>
<comment type="caution">
    <text evidence="1">The sequence shown here is derived from an EMBL/GenBank/DDBJ whole genome shotgun (WGS) entry which is preliminary data.</text>
</comment>
<name>A0A4Y7TM41_COPMI</name>
<accession>A0A4Y7TM41</accession>
<keyword evidence="2" id="KW-1185">Reference proteome</keyword>